<dbReference type="SUPFAM" id="SSF52540">
    <property type="entry name" value="P-loop containing nucleoside triphosphate hydrolases"/>
    <property type="match status" value="1"/>
</dbReference>
<dbReference type="OrthoDB" id="5243870at2"/>
<reference evidence="1 2" key="2">
    <citation type="journal article" date="2015" name="Stand. Genomic Sci.">
        <title>Draft genome sequence of Cellulomonas carbonis T26(T) and comparative analysis of six Cellulomonas genomes.</title>
        <authorList>
            <person name="Zhuang W."/>
            <person name="Zhang S."/>
            <person name="Xia X."/>
            <person name="Wang G."/>
        </authorList>
    </citation>
    <scope>NUCLEOTIDE SEQUENCE [LARGE SCALE GENOMIC DNA]</scope>
    <source>
        <strain evidence="1 2">T26</strain>
    </source>
</reference>
<organism evidence="1 2">
    <name type="scientific">Cellulomonas carbonis T26</name>
    <dbReference type="NCBI Taxonomy" id="947969"/>
    <lineage>
        <taxon>Bacteria</taxon>
        <taxon>Bacillati</taxon>
        <taxon>Actinomycetota</taxon>
        <taxon>Actinomycetes</taxon>
        <taxon>Micrococcales</taxon>
        <taxon>Cellulomonadaceae</taxon>
        <taxon>Cellulomonas</taxon>
    </lineage>
</organism>
<proteinExistence type="predicted"/>
<name>A0A0A0BTZ9_9CELL</name>
<dbReference type="EMBL" id="AXCY01000012">
    <property type="protein sequence ID" value="KGM11878.1"/>
    <property type="molecule type" value="Genomic_DNA"/>
</dbReference>
<protein>
    <recommendedName>
        <fullName evidence="3">MinD-like ATPase involved in chromosome partitioning or flagellar assembly</fullName>
    </recommendedName>
</protein>
<gene>
    <name evidence="1" type="ORF">N868_04905</name>
</gene>
<dbReference type="RefSeq" id="WP_052425948.1">
    <property type="nucleotide sequence ID" value="NZ_AXCY01000012.1"/>
</dbReference>
<accession>A0A0A0BTZ9</accession>
<evidence type="ECO:0008006" key="3">
    <source>
        <dbReference type="Google" id="ProtNLM"/>
    </source>
</evidence>
<evidence type="ECO:0000313" key="2">
    <source>
        <dbReference type="Proteomes" id="UP000029839"/>
    </source>
</evidence>
<comment type="caution">
    <text evidence="1">The sequence shown here is derived from an EMBL/GenBank/DDBJ whole genome shotgun (WGS) entry which is preliminary data.</text>
</comment>
<evidence type="ECO:0000313" key="1">
    <source>
        <dbReference type="EMBL" id="KGM11878.1"/>
    </source>
</evidence>
<dbReference type="Proteomes" id="UP000029839">
    <property type="component" value="Unassembled WGS sequence"/>
</dbReference>
<keyword evidence="2" id="KW-1185">Reference proteome</keyword>
<dbReference type="InterPro" id="IPR027417">
    <property type="entry name" value="P-loop_NTPase"/>
</dbReference>
<dbReference type="AlphaFoldDB" id="A0A0A0BTZ9"/>
<sequence>MSVVALCSAGGAPGVTTAALALGWVWPTAEPGRRVLVVDADPAGSGVVPGWAQAGVASDGGVLALAASRLPVTADTLLEHCLTQDADARRLVLTGVGSSAQARTLAPIWRAIADAATDLDTAGVDVVVDAGRLGHRYEPTVLLERADVVALVLSPTLSSVATGMHALHALREVRGPAATTTALVVAGGGPYGAGEIGRELGLDSVPVLAHDPWAARALADAATSGWRFDRSPLLRSATTLARHLRALIAPVKTRV</sequence>
<reference evidence="1 2" key="1">
    <citation type="submission" date="2013-08" db="EMBL/GenBank/DDBJ databases">
        <title>Genome sequencing of Cellulomonas carbonis T26.</title>
        <authorList>
            <person name="Chen F."/>
            <person name="Li Y."/>
            <person name="Wang G."/>
        </authorList>
    </citation>
    <scope>NUCLEOTIDE SEQUENCE [LARGE SCALE GENOMIC DNA]</scope>
    <source>
        <strain evidence="1 2">T26</strain>
    </source>
</reference>
<dbReference type="Gene3D" id="3.40.50.300">
    <property type="entry name" value="P-loop containing nucleotide triphosphate hydrolases"/>
    <property type="match status" value="1"/>
</dbReference>